<proteinExistence type="predicted"/>
<gene>
    <name evidence="1" type="ORF">EYC84_007519</name>
</gene>
<dbReference type="AlphaFoldDB" id="A0A5M9JG10"/>
<organism evidence="1 2">
    <name type="scientific">Monilinia fructicola</name>
    <name type="common">Brown rot fungus</name>
    <name type="synonym">Ciboria fructicola</name>
    <dbReference type="NCBI Taxonomy" id="38448"/>
    <lineage>
        <taxon>Eukaryota</taxon>
        <taxon>Fungi</taxon>
        <taxon>Dikarya</taxon>
        <taxon>Ascomycota</taxon>
        <taxon>Pezizomycotina</taxon>
        <taxon>Leotiomycetes</taxon>
        <taxon>Helotiales</taxon>
        <taxon>Sclerotiniaceae</taxon>
        <taxon>Monilinia</taxon>
    </lineage>
</organism>
<reference evidence="1 2" key="1">
    <citation type="submission" date="2019-06" db="EMBL/GenBank/DDBJ databases">
        <title>Genome Sequence of the Brown Rot Fungal Pathogen Monilinia fructicola.</title>
        <authorList>
            <person name="De Miccolis Angelini R.M."/>
            <person name="Landi L."/>
            <person name="Abate D."/>
            <person name="Pollastro S."/>
            <person name="Romanazzi G."/>
            <person name="Faretra F."/>
        </authorList>
    </citation>
    <scope>NUCLEOTIDE SEQUENCE [LARGE SCALE GENOMIC DNA]</scope>
    <source>
        <strain evidence="1 2">Mfrc123</strain>
    </source>
</reference>
<protein>
    <submittedName>
        <fullName evidence="1">Uncharacterized protein</fullName>
    </submittedName>
</protein>
<comment type="caution">
    <text evidence="1">The sequence shown here is derived from an EMBL/GenBank/DDBJ whole genome shotgun (WGS) entry which is preliminary data.</text>
</comment>
<sequence>MASRMETAFAEKYGNPRGFTARELESIGALADSRPGKWDYDSLDRMKDLHKVPIHPILDRKQWERDDNRPLHFPKHSYGDGNKFWEVKGNDDIWEALQPALRITSLVLSTTITWQWFDALLDGMYEIIPDDQIPDEYKDSLNYLRFFPSVKVSDRDKLDKHMKFLDDMHSMCAYLSSSNENWVHEPYFMEEPLAETGFSMQTAWFMALQHPDFWSLYLRSYGPKATHMGPKIVGLWEMAENNSFEASLRGFEDTTPIDLSSLDSRHDIRVAQMENNRRRRVKQIMDKSLGIQPLKREFYEYLSADRPGISNRAPFEGLVCPRYDEIKQYFEDNKVALALGTMDFLIPSPLLRSYVINHGGINLTASEWTTFFKVANDNNELFSYSNAGHGMIGLLKTGWTKEDIPIPRRGSILRRVSLRRKPSSSKQHQPPHPGVKLAKIFAWLCQSILQDLDLQGETQDACKNFFARAV</sequence>
<keyword evidence="2" id="KW-1185">Reference proteome</keyword>
<accession>A0A5M9JG10</accession>
<name>A0A5M9JG10_MONFR</name>
<dbReference type="EMBL" id="VICG01000009">
    <property type="protein sequence ID" value="KAA8568488.1"/>
    <property type="molecule type" value="Genomic_DNA"/>
</dbReference>
<evidence type="ECO:0000313" key="1">
    <source>
        <dbReference type="EMBL" id="KAA8568488.1"/>
    </source>
</evidence>
<dbReference type="VEuPathDB" id="FungiDB:MFRU_012g00550"/>
<evidence type="ECO:0000313" key="2">
    <source>
        <dbReference type="Proteomes" id="UP000322873"/>
    </source>
</evidence>
<dbReference type="Proteomes" id="UP000322873">
    <property type="component" value="Unassembled WGS sequence"/>
</dbReference>